<dbReference type="AlphaFoldDB" id="A0A8C8HQX4"/>
<dbReference type="GeneTree" id="ENSGT00510000047886"/>
<accession>A0A8C8HQX4</accession>
<keyword evidence="4" id="KW-1185">Reference proteome</keyword>
<keyword evidence="1" id="KW-0430">Lectin</keyword>
<dbReference type="GO" id="GO:0030246">
    <property type="term" value="F:carbohydrate binding"/>
    <property type="evidence" value="ECO:0007669"/>
    <property type="project" value="UniProtKB-KW"/>
</dbReference>
<dbReference type="InterPro" id="IPR006624">
    <property type="entry name" value="Beta-propeller_rpt_TECPR"/>
</dbReference>
<proteinExistence type="inferred from homology"/>
<reference evidence="3" key="1">
    <citation type="submission" date="2025-08" db="UniProtKB">
        <authorList>
            <consortium name="Ensembl"/>
        </authorList>
    </citation>
    <scope>IDENTIFICATION</scope>
</reference>
<evidence type="ECO:0000313" key="4">
    <source>
        <dbReference type="Proteomes" id="UP000694402"/>
    </source>
</evidence>
<evidence type="ECO:0008006" key="5">
    <source>
        <dbReference type="Google" id="ProtNLM"/>
    </source>
</evidence>
<organism evidence="3 4">
    <name type="scientific">Oncorhynchus tshawytscha</name>
    <name type="common">Chinook salmon</name>
    <name type="synonym">Salmo tshawytscha</name>
    <dbReference type="NCBI Taxonomy" id="74940"/>
    <lineage>
        <taxon>Eukaryota</taxon>
        <taxon>Metazoa</taxon>
        <taxon>Chordata</taxon>
        <taxon>Craniata</taxon>
        <taxon>Vertebrata</taxon>
        <taxon>Euteleostomi</taxon>
        <taxon>Actinopterygii</taxon>
        <taxon>Neopterygii</taxon>
        <taxon>Teleostei</taxon>
        <taxon>Protacanthopterygii</taxon>
        <taxon>Salmoniformes</taxon>
        <taxon>Salmonidae</taxon>
        <taxon>Salmoninae</taxon>
        <taxon>Oncorhynchus</taxon>
    </lineage>
</organism>
<dbReference type="SMART" id="SM00706">
    <property type="entry name" value="TECPR"/>
    <property type="match status" value="5"/>
</dbReference>
<comment type="similarity">
    <text evidence="2">Belongs to the tectonin family.</text>
</comment>
<dbReference type="PANTHER" id="PTHR23250:SF3">
    <property type="entry name" value="FISH-EGG LECTIN-LIKE ISOFORM X1-RELATED"/>
    <property type="match status" value="1"/>
</dbReference>
<sequence>MATPIRSTRSSRCISQIITKANTSFGRLSFQFSAACDWNELQKSLKLETFISLTNFKHLLSEQLTDRCINIKNLMQIDAGLGQVVATDTSQIPYYLVGDEWIRLPGSLKHITVGPAGIWGVNKDYAIYKYVAGNWVQAAGLLKQLDAGGEQFIVGANMDDTPFCLTRSATVGYKGPGSPLPWTGLPGAVKYYSCGPFGCWAVNKNDDIFLMNCQNNGWSHIGGKLSMIEVATDGSVFGVNSAGQVYTSKPEGTGWSNIPMCMHMGHVTYDLGRLWVVSKSGVTMVCTP</sequence>
<dbReference type="InterPro" id="IPR051513">
    <property type="entry name" value="Tectonin_beta-prop"/>
</dbReference>
<evidence type="ECO:0000256" key="2">
    <source>
        <dbReference type="ARBA" id="ARBA00038331"/>
    </source>
</evidence>
<dbReference type="Ensembl" id="ENSOTST00005073732.2">
    <property type="protein sequence ID" value="ENSOTSP00005067899.2"/>
    <property type="gene ID" value="ENSOTSG00005032337.2"/>
</dbReference>
<dbReference type="PANTHER" id="PTHR23250">
    <property type="entry name" value="DYSFERLIN-RELATED"/>
    <property type="match status" value="1"/>
</dbReference>
<evidence type="ECO:0000313" key="3">
    <source>
        <dbReference type="Ensembl" id="ENSOTSP00005067899.2"/>
    </source>
</evidence>
<evidence type="ECO:0000256" key="1">
    <source>
        <dbReference type="ARBA" id="ARBA00022734"/>
    </source>
</evidence>
<name>A0A8C8HQX4_ONCTS</name>
<dbReference type="Proteomes" id="UP000694402">
    <property type="component" value="Unassembled WGS sequence"/>
</dbReference>
<protein>
    <recommendedName>
        <fullName evidence="5">Fish-egg lectin-like</fullName>
    </recommendedName>
</protein>
<gene>
    <name evidence="3" type="primary">LOC121847922</name>
</gene>
<reference evidence="3" key="2">
    <citation type="submission" date="2025-09" db="UniProtKB">
        <authorList>
            <consortium name="Ensembl"/>
        </authorList>
    </citation>
    <scope>IDENTIFICATION</scope>
</reference>
<dbReference type="Pfam" id="PF19193">
    <property type="entry name" value="Tectonin"/>
    <property type="match status" value="1"/>
</dbReference>